<dbReference type="EMBL" id="HBKO01028658">
    <property type="protein sequence ID" value="CAE2242019.1"/>
    <property type="molecule type" value="Transcribed_RNA"/>
</dbReference>
<protein>
    <submittedName>
        <fullName evidence="1">Uncharacterized protein</fullName>
    </submittedName>
</protein>
<evidence type="ECO:0000313" key="1">
    <source>
        <dbReference type="EMBL" id="CAE2242019.1"/>
    </source>
</evidence>
<sequence>VRVRNARRGNLVDSARAPWRHPATSPHSRTLLRSRTLPAADRAADVWIDLHGVAAHLRASLAFVGAQRHLVWGRLESYHWNVTRHGPQGYGFGVPDGPCTRSTVAAPDLVGPWPFPKGPLFAVARPLVEAACRSPAVRDEVAGAVAAWQDVDDAAAEALRMQRIKIPFEDTFVGFALSVVVPADGRPMVWVDIGTRVLSQEWYDRVGLTAATLIWHARLKDSGRVRAAHRWAQTHRCSPRLGLQLVPSRAAPCVGSAGAAAPLLLARAARAAYASCNTTPAAAHEL</sequence>
<proteinExistence type="predicted"/>
<dbReference type="AlphaFoldDB" id="A0A7S4MTI1"/>
<reference evidence="1" key="1">
    <citation type="submission" date="2021-01" db="EMBL/GenBank/DDBJ databases">
        <authorList>
            <person name="Corre E."/>
            <person name="Pelletier E."/>
            <person name="Niang G."/>
            <person name="Scheremetjew M."/>
            <person name="Finn R."/>
            <person name="Kale V."/>
            <person name="Holt S."/>
            <person name="Cochrane G."/>
            <person name="Meng A."/>
            <person name="Brown T."/>
            <person name="Cohen L."/>
        </authorList>
    </citation>
    <scope>NUCLEOTIDE SEQUENCE</scope>
    <source>
        <strain evidence="1">UIO037</strain>
    </source>
</reference>
<gene>
    <name evidence="1" type="ORF">CPOL0286_LOCUS13096</name>
</gene>
<accession>A0A7S4MTI1</accession>
<feature type="non-terminal residue" evidence="1">
    <location>
        <position position="1"/>
    </location>
</feature>
<organism evidence="1">
    <name type="scientific">Prymnesium polylepis</name>
    <dbReference type="NCBI Taxonomy" id="72548"/>
    <lineage>
        <taxon>Eukaryota</taxon>
        <taxon>Haptista</taxon>
        <taxon>Haptophyta</taxon>
        <taxon>Prymnesiophyceae</taxon>
        <taxon>Prymnesiales</taxon>
        <taxon>Prymnesiaceae</taxon>
        <taxon>Prymnesium</taxon>
    </lineage>
</organism>
<name>A0A7S4MTI1_9EUKA</name>